<dbReference type="InterPro" id="IPR000182">
    <property type="entry name" value="GNAT_dom"/>
</dbReference>
<keyword evidence="7" id="KW-1185">Reference proteome</keyword>
<dbReference type="PANTHER" id="PTHR10545">
    <property type="entry name" value="DIAMINE N-ACETYLTRANSFERASE"/>
    <property type="match status" value="1"/>
</dbReference>
<dbReference type="InterPro" id="IPR051016">
    <property type="entry name" value="Diverse_Substrate_AcTransf"/>
</dbReference>
<comment type="caution">
    <text evidence="6">The sequence shown here is derived from an EMBL/GenBank/DDBJ whole genome shotgun (WGS) entry which is preliminary data.</text>
</comment>
<comment type="similarity">
    <text evidence="1">Belongs to the acetyltransferase family.</text>
</comment>
<dbReference type="AlphaFoldDB" id="A0A927BB49"/>
<dbReference type="SUPFAM" id="SSF55729">
    <property type="entry name" value="Acyl-CoA N-acyltransferases (Nat)"/>
    <property type="match status" value="1"/>
</dbReference>
<evidence type="ECO:0000256" key="4">
    <source>
        <dbReference type="SAM" id="Phobius"/>
    </source>
</evidence>
<gene>
    <name evidence="6" type="ORF">IC235_04790</name>
</gene>
<dbReference type="GO" id="GO:0008080">
    <property type="term" value="F:N-acetyltransferase activity"/>
    <property type="evidence" value="ECO:0007669"/>
    <property type="project" value="UniProtKB-ARBA"/>
</dbReference>
<sequence length="180" mass="19712">MPGTSTTANYNLRRGVEADLPRVLALIQELAAYERAPEAVTNTLAAMRRDGFGPAPIFSFFVLENSAAEIIGLALFYTAYSTWKGRMLYLEDLVVTESARRSGLGQRLFDAVVAEARATGAVRLKWQVLNWNEPAIAFYKKLGASIEDEWFNGNLDEARLASYPVAPEIAAATALGQQHG</sequence>
<evidence type="ECO:0000313" key="7">
    <source>
        <dbReference type="Proteomes" id="UP000612233"/>
    </source>
</evidence>
<protein>
    <submittedName>
        <fullName evidence="6">GNAT family N-acetyltransferase</fullName>
    </submittedName>
</protein>
<keyword evidence="2" id="KW-0808">Transferase</keyword>
<organism evidence="6 7">
    <name type="scientific">Hymenobacter montanus</name>
    <dbReference type="NCBI Taxonomy" id="2771359"/>
    <lineage>
        <taxon>Bacteria</taxon>
        <taxon>Pseudomonadati</taxon>
        <taxon>Bacteroidota</taxon>
        <taxon>Cytophagia</taxon>
        <taxon>Cytophagales</taxon>
        <taxon>Hymenobacteraceae</taxon>
        <taxon>Hymenobacter</taxon>
    </lineage>
</organism>
<dbReference type="FunFam" id="3.40.630.30:FF:000064">
    <property type="entry name" value="GNAT family acetyltransferase"/>
    <property type="match status" value="1"/>
</dbReference>
<dbReference type="CDD" id="cd04301">
    <property type="entry name" value="NAT_SF"/>
    <property type="match status" value="1"/>
</dbReference>
<dbReference type="Gene3D" id="3.40.630.30">
    <property type="match status" value="1"/>
</dbReference>
<dbReference type="PROSITE" id="PS51186">
    <property type="entry name" value="GNAT"/>
    <property type="match status" value="1"/>
</dbReference>
<feature type="transmembrane region" description="Helical" evidence="4">
    <location>
        <begin position="57"/>
        <end position="80"/>
    </location>
</feature>
<dbReference type="RefSeq" id="WP_191004038.1">
    <property type="nucleotide sequence ID" value="NZ_JACXAD010000004.1"/>
</dbReference>
<dbReference type="InterPro" id="IPR016181">
    <property type="entry name" value="Acyl_CoA_acyltransferase"/>
</dbReference>
<dbReference type="EMBL" id="JACXAD010000004">
    <property type="protein sequence ID" value="MBD2767206.1"/>
    <property type="molecule type" value="Genomic_DNA"/>
</dbReference>
<reference evidence="6" key="1">
    <citation type="submission" date="2020-09" db="EMBL/GenBank/DDBJ databases">
        <authorList>
            <person name="Kim M.K."/>
        </authorList>
    </citation>
    <scope>NUCLEOTIDE SEQUENCE</scope>
    <source>
        <strain evidence="6">BT664</strain>
    </source>
</reference>
<proteinExistence type="inferred from homology"/>
<keyword evidence="4" id="KW-0812">Transmembrane</keyword>
<keyword evidence="4" id="KW-0472">Membrane</keyword>
<name>A0A927BB49_9BACT</name>
<evidence type="ECO:0000256" key="3">
    <source>
        <dbReference type="ARBA" id="ARBA00023315"/>
    </source>
</evidence>
<evidence type="ECO:0000256" key="2">
    <source>
        <dbReference type="ARBA" id="ARBA00022679"/>
    </source>
</evidence>
<accession>A0A927BB49</accession>
<dbReference type="Proteomes" id="UP000612233">
    <property type="component" value="Unassembled WGS sequence"/>
</dbReference>
<evidence type="ECO:0000313" key="6">
    <source>
        <dbReference type="EMBL" id="MBD2767206.1"/>
    </source>
</evidence>
<feature type="domain" description="N-acetyltransferase" evidence="5">
    <location>
        <begin position="10"/>
        <end position="166"/>
    </location>
</feature>
<dbReference type="Pfam" id="PF00583">
    <property type="entry name" value="Acetyltransf_1"/>
    <property type="match status" value="1"/>
</dbReference>
<keyword evidence="3" id="KW-0012">Acyltransferase</keyword>
<keyword evidence="4" id="KW-1133">Transmembrane helix</keyword>
<dbReference type="PANTHER" id="PTHR10545:SF29">
    <property type="entry name" value="GH14572P-RELATED"/>
    <property type="match status" value="1"/>
</dbReference>
<evidence type="ECO:0000259" key="5">
    <source>
        <dbReference type="PROSITE" id="PS51186"/>
    </source>
</evidence>
<evidence type="ECO:0000256" key="1">
    <source>
        <dbReference type="ARBA" id="ARBA00008694"/>
    </source>
</evidence>